<reference evidence="3 4" key="1">
    <citation type="submission" date="2018-09" db="EMBL/GenBank/DDBJ databases">
        <title>Genomic investigation of the strawberry pathogen Phytophthora fragariae indicates pathogenicity is determined by transcriptional variation in three key races.</title>
        <authorList>
            <person name="Adams T.M."/>
            <person name="Armitage A.D."/>
            <person name="Sobczyk M.K."/>
            <person name="Bates H.J."/>
            <person name="Dunwell J.M."/>
            <person name="Nellist C.F."/>
            <person name="Harrison R.J."/>
        </authorList>
    </citation>
    <scope>NUCLEOTIDE SEQUENCE [LARGE SCALE GENOMIC DNA]</scope>
    <source>
        <strain evidence="3 4">SCRP245</strain>
    </source>
</reference>
<keyword evidence="1" id="KW-0808">Transferase</keyword>
<organism evidence="3 4">
    <name type="scientific">Phytophthora fragariae</name>
    <dbReference type="NCBI Taxonomy" id="53985"/>
    <lineage>
        <taxon>Eukaryota</taxon>
        <taxon>Sar</taxon>
        <taxon>Stramenopiles</taxon>
        <taxon>Oomycota</taxon>
        <taxon>Peronosporomycetes</taxon>
        <taxon>Peronosporales</taxon>
        <taxon>Peronosporaceae</taxon>
        <taxon>Phytophthora</taxon>
    </lineage>
</organism>
<evidence type="ECO:0000256" key="2">
    <source>
        <dbReference type="ARBA" id="ARBA00022777"/>
    </source>
</evidence>
<dbReference type="GO" id="GO:0005524">
    <property type="term" value="F:ATP binding"/>
    <property type="evidence" value="ECO:0007669"/>
    <property type="project" value="InterPro"/>
</dbReference>
<sequence length="60" mass="6653">MTETPQSESSLTAPELGIKSTKLINDFAAMRYGLLTLRPHNYIMLNDAPKNETAPMTDGR</sequence>
<dbReference type="PANTHER" id="PTHR47363">
    <property type="entry name" value="GLUCOKINASE"/>
    <property type="match status" value="1"/>
</dbReference>
<dbReference type="AlphaFoldDB" id="A0A6A3GPV9"/>
<evidence type="ECO:0000313" key="3">
    <source>
        <dbReference type="EMBL" id="KAE8959321.1"/>
    </source>
</evidence>
<dbReference type="GO" id="GO:0006096">
    <property type="term" value="P:glycolytic process"/>
    <property type="evidence" value="ECO:0007669"/>
    <property type="project" value="InterPro"/>
</dbReference>
<evidence type="ECO:0000256" key="1">
    <source>
        <dbReference type="ARBA" id="ARBA00022679"/>
    </source>
</evidence>
<comment type="caution">
    <text evidence="3">The sequence shown here is derived from an EMBL/GenBank/DDBJ whole genome shotgun (WGS) entry which is preliminary data.</text>
</comment>
<proteinExistence type="predicted"/>
<dbReference type="GO" id="GO:0004340">
    <property type="term" value="F:glucokinase activity"/>
    <property type="evidence" value="ECO:0007669"/>
    <property type="project" value="InterPro"/>
</dbReference>
<evidence type="ECO:0000313" key="4">
    <source>
        <dbReference type="Proteomes" id="UP000460718"/>
    </source>
</evidence>
<keyword evidence="2" id="KW-0418">Kinase</keyword>
<protein>
    <submittedName>
        <fullName evidence="3">Uncharacterized protein</fullName>
    </submittedName>
</protein>
<gene>
    <name evidence="3" type="ORF">PF011_g30471</name>
</gene>
<name>A0A6A3GPV9_9STRA</name>
<accession>A0A6A3GPV9</accession>
<dbReference type="PANTHER" id="PTHR47363:SF1">
    <property type="entry name" value="GLUCOKINASE"/>
    <property type="match status" value="1"/>
</dbReference>
<dbReference type="GO" id="GO:0005536">
    <property type="term" value="F:D-glucose binding"/>
    <property type="evidence" value="ECO:0007669"/>
    <property type="project" value="InterPro"/>
</dbReference>
<dbReference type="EMBL" id="QXFW01006404">
    <property type="protein sequence ID" value="KAE8959321.1"/>
    <property type="molecule type" value="Genomic_DNA"/>
</dbReference>
<dbReference type="InterPro" id="IPR003836">
    <property type="entry name" value="Glucokinase"/>
</dbReference>
<dbReference type="Proteomes" id="UP000460718">
    <property type="component" value="Unassembled WGS sequence"/>
</dbReference>
<dbReference type="Pfam" id="PF02685">
    <property type="entry name" value="Glucokinase"/>
    <property type="match status" value="1"/>
</dbReference>